<sequence>MLARTRTNVALAIELSYPLDVQLSWWRLVRSDRVITAVDAVHCLERGLRLVFISAD</sequence>
<accession>A0A5C6BDR6</accession>
<reference evidence="1 2" key="1">
    <citation type="submission" date="2019-02" db="EMBL/GenBank/DDBJ databases">
        <title>Deep-cultivation of Planctomycetes and their phenomic and genomic characterization uncovers novel biology.</title>
        <authorList>
            <person name="Wiegand S."/>
            <person name="Jogler M."/>
            <person name="Boedeker C."/>
            <person name="Pinto D."/>
            <person name="Vollmers J."/>
            <person name="Rivas-Marin E."/>
            <person name="Kohn T."/>
            <person name="Peeters S.H."/>
            <person name="Heuer A."/>
            <person name="Rast P."/>
            <person name="Oberbeckmann S."/>
            <person name="Bunk B."/>
            <person name="Jeske O."/>
            <person name="Meyerdierks A."/>
            <person name="Storesund J.E."/>
            <person name="Kallscheuer N."/>
            <person name="Luecker S."/>
            <person name="Lage O.M."/>
            <person name="Pohl T."/>
            <person name="Merkel B.J."/>
            <person name="Hornburger P."/>
            <person name="Mueller R.-W."/>
            <person name="Bruemmer F."/>
            <person name="Labrenz M."/>
            <person name="Spormann A.M."/>
            <person name="Op Den Camp H."/>
            <person name="Overmann J."/>
            <person name="Amann R."/>
            <person name="Jetten M.S.M."/>
            <person name="Mascher T."/>
            <person name="Medema M.H."/>
            <person name="Devos D.P."/>
            <person name="Kaster A.-K."/>
            <person name="Ovreas L."/>
            <person name="Rohde M."/>
            <person name="Galperin M.Y."/>
            <person name="Jogler C."/>
        </authorList>
    </citation>
    <scope>NUCLEOTIDE SEQUENCE [LARGE SCALE GENOMIC DNA]</scope>
    <source>
        <strain evidence="1 2">Pla52o</strain>
    </source>
</reference>
<evidence type="ECO:0000313" key="2">
    <source>
        <dbReference type="Proteomes" id="UP000316304"/>
    </source>
</evidence>
<comment type="caution">
    <text evidence="1">The sequence shown here is derived from an EMBL/GenBank/DDBJ whole genome shotgun (WGS) entry which is preliminary data.</text>
</comment>
<proteinExistence type="predicted"/>
<dbReference type="Proteomes" id="UP000316304">
    <property type="component" value="Unassembled WGS sequence"/>
</dbReference>
<evidence type="ECO:0000313" key="1">
    <source>
        <dbReference type="EMBL" id="TWU10335.1"/>
    </source>
</evidence>
<dbReference type="EMBL" id="SJPT01000019">
    <property type="protein sequence ID" value="TWU10335.1"/>
    <property type="molecule type" value="Genomic_DNA"/>
</dbReference>
<gene>
    <name evidence="1" type="ORF">Pla52o_57090</name>
</gene>
<keyword evidence="2" id="KW-1185">Reference proteome</keyword>
<protein>
    <submittedName>
        <fullName evidence="1">Uncharacterized protein</fullName>
    </submittedName>
</protein>
<organism evidence="1 2">
    <name type="scientific">Novipirellula galeiformis</name>
    <dbReference type="NCBI Taxonomy" id="2528004"/>
    <lineage>
        <taxon>Bacteria</taxon>
        <taxon>Pseudomonadati</taxon>
        <taxon>Planctomycetota</taxon>
        <taxon>Planctomycetia</taxon>
        <taxon>Pirellulales</taxon>
        <taxon>Pirellulaceae</taxon>
        <taxon>Novipirellula</taxon>
    </lineage>
</organism>
<name>A0A5C6BDR6_9BACT</name>
<dbReference type="AlphaFoldDB" id="A0A5C6BDR6"/>